<dbReference type="Pfam" id="PF04075">
    <property type="entry name" value="F420H2_quin_red"/>
    <property type="match status" value="1"/>
</dbReference>
<comment type="caution">
    <text evidence="4">The sequence shown here is derived from an EMBL/GenBank/DDBJ whole genome shotgun (WGS) entry which is preliminary data.</text>
</comment>
<accession>A0A7Z7IN98</accession>
<dbReference type="InterPro" id="IPR012349">
    <property type="entry name" value="Split_barrel_FMN-bd"/>
</dbReference>
<comment type="similarity">
    <text evidence="1">Belongs to the F420H(2)-dependent quinone reductase family.</text>
</comment>
<protein>
    <submittedName>
        <fullName evidence="4">Deazaflavin-dependent nitroreductase</fullName>
        <ecNumber evidence="4">1.-.-.-</ecNumber>
    </submittedName>
</protein>
<reference evidence="4 5" key="1">
    <citation type="submission" date="2017-10" db="EMBL/GenBank/DDBJ databases">
        <authorList>
            <consortium name="Urmite Genomes"/>
        </authorList>
    </citation>
    <scope>NUCLEOTIDE SEQUENCE [LARGE SCALE GENOMIC DNA]</scope>
    <source>
        <strain evidence="4 5">FB-527</strain>
    </source>
</reference>
<name>A0A7Z7IN98_9MYCO</name>
<sequence length="191" mass="21046">MSTVRGEPQIAHLQPIEYLRPVALRRESPVRGRRLRLNEALLERALMSPLGYRFLLHVAPRIDKAVIPRTRGRLSSAGFDKVGLVTSTGAKSGQPRTQPLALLADSDGLLAIGSNYGRPNHPAWSANLLAHPECTVEFKGPPRRYRAELLTGDARAAAWAAAADIYAGYERYRASCAPREIRVFRLTPLGD</sequence>
<dbReference type="GO" id="GO:0005886">
    <property type="term" value="C:plasma membrane"/>
    <property type="evidence" value="ECO:0007669"/>
    <property type="project" value="TreeGrafter"/>
</dbReference>
<dbReference type="Proteomes" id="UP000554965">
    <property type="component" value="Unassembled WGS sequence"/>
</dbReference>
<dbReference type="EC" id="1.-.-.-" evidence="4"/>
<dbReference type="GO" id="GO:0070967">
    <property type="term" value="F:coenzyme F420 binding"/>
    <property type="evidence" value="ECO:0007669"/>
    <property type="project" value="TreeGrafter"/>
</dbReference>
<dbReference type="PANTHER" id="PTHR39428">
    <property type="entry name" value="F420H(2)-DEPENDENT QUINONE REDUCTASE RV1261C"/>
    <property type="match status" value="1"/>
</dbReference>
<evidence type="ECO:0000313" key="5">
    <source>
        <dbReference type="Proteomes" id="UP000554965"/>
    </source>
</evidence>
<dbReference type="Gene3D" id="2.30.110.10">
    <property type="entry name" value="Electron Transport, Fmn-binding Protein, Chain A"/>
    <property type="match status" value="1"/>
</dbReference>
<evidence type="ECO:0000256" key="1">
    <source>
        <dbReference type="ARBA" id="ARBA00008710"/>
    </source>
</evidence>
<dbReference type="InterPro" id="IPR004378">
    <property type="entry name" value="F420H2_quin_Rdtase"/>
</dbReference>
<organism evidence="4 5">
    <name type="scientific">Mycobacterium simulans</name>
    <dbReference type="NCBI Taxonomy" id="627089"/>
    <lineage>
        <taxon>Bacteria</taxon>
        <taxon>Bacillati</taxon>
        <taxon>Actinomycetota</taxon>
        <taxon>Actinomycetes</taxon>
        <taxon>Mycobacteriales</taxon>
        <taxon>Mycobacteriaceae</taxon>
        <taxon>Mycobacterium</taxon>
    </lineage>
</organism>
<keyword evidence="2 4" id="KW-0560">Oxidoreductase</keyword>
<dbReference type="PANTHER" id="PTHR39428:SF1">
    <property type="entry name" value="F420H(2)-DEPENDENT QUINONE REDUCTASE RV1261C"/>
    <property type="match status" value="1"/>
</dbReference>
<dbReference type="EMBL" id="OCTY01000002">
    <property type="protein sequence ID" value="SOJ56755.1"/>
    <property type="molecule type" value="Genomic_DNA"/>
</dbReference>
<evidence type="ECO:0000256" key="3">
    <source>
        <dbReference type="ARBA" id="ARBA00049106"/>
    </source>
</evidence>
<dbReference type="AlphaFoldDB" id="A0A7Z7IN98"/>
<keyword evidence="5" id="KW-1185">Reference proteome</keyword>
<proteinExistence type="inferred from homology"/>
<evidence type="ECO:0000313" key="4">
    <source>
        <dbReference type="EMBL" id="SOJ56755.1"/>
    </source>
</evidence>
<comment type="catalytic activity">
    <reaction evidence="3">
        <text>oxidized coenzyme F420-(gamma-L-Glu)(n) + a quinol + H(+) = reduced coenzyme F420-(gamma-L-Glu)(n) + a quinone</text>
        <dbReference type="Rhea" id="RHEA:39663"/>
        <dbReference type="Rhea" id="RHEA-COMP:12939"/>
        <dbReference type="Rhea" id="RHEA-COMP:14378"/>
        <dbReference type="ChEBI" id="CHEBI:15378"/>
        <dbReference type="ChEBI" id="CHEBI:24646"/>
        <dbReference type="ChEBI" id="CHEBI:132124"/>
        <dbReference type="ChEBI" id="CHEBI:133980"/>
        <dbReference type="ChEBI" id="CHEBI:139511"/>
    </reaction>
</comment>
<gene>
    <name evidence="4" type="primary">ddn_4</name>
    <name evidence="4" type="ORF">MSIMFB_04230</name>
</gene>
<dbReference type="NCBIfam" id="TIGR00026">
    <property type="entry name" value="hi_GC_TIGR00026"/>
    <property type="match status" value="1"/>
</dbReference>
<dbReference type="SUPFAM" id="SSF50475">
    <property type="entry name" value="FMN-binding split barrel"/>
    <property type="match status" value="1"/>
</dbReference>
<evidence type="ECO:0000256" key="2">
    <source>
        <dbReference type="ARBA" id="ARBA00023002"/>
    </source>
</evidence>
<dbReference type="GO" id="GO:0016491">
    <property type="term" value="F:oxidoreductase activity"/>
    <property type="evidence" value="ECO:0007669"/>
    <property type="project" value="UniProtKB-KW"/>
</dbReference>